<dbReference type="STRING" id="698757.Pogu_1887"/>
<keyword evidence="2" id="KW-1185">Reference proteome</keyword>
<accession>H6QAZ1</accession>
<name>H6QAZ1_PYROT</name>
<proteinExistence type="predicted"/>
<dbReference type="HOGENOM" id="CLU_1048148_0_0_2"/>
<dbReference type="EMBL" id="CP003316">
    <property type="protein sequence ID" value="AFA39914.1"/>
    <property type="molecule type" value="Genomic_DNA"/>
</dbReference>
<evidence type="ECO:0000313" key="1">
    <source>
        <dbReference type="EMBL" id="AFA39914.1"/>
    </source>
</evidence>
<dbReference type="eggNOG" id="arCOG05499">
    <property type="taxonomic scope" value="Archaea"/>
</dbReference>
<evidence type="ECO:0000313" key="2">
    <source>
        <dbReference type="Proteomes" id="UP000009062"/>
    </source>
</evidence>
<protein>
    <submittedName>
        <fullName evidence="1">Uncharacterized protein</fullName>
    </submittedName>
</protein>
<reference evidence="1 2" key="1">
    <citation type="journal article" date="2012" name="Stand. Genomic Sci.">
        <title>Complete genome sequence of Pyrobaculum oguniense.</title>
        <authorList>
            <person name="Bernick D.L."/>
            <person name="Karplus K."/>
            <person name="Lui L.M."/>
            <person name="Coker J.K."/>
            <person name="Murphy J.N."/>
            <person name="Chan P.P."/>
            <person name="Cozen A.E."/>
            <person name="Lowe T.M."/>
        </authorList>
    </citation>
    <scope>NUCLEOTIDE SEQUENCE [LARGE SCALE GENOMIC DNA]</scope>
    <source>
        <strain evidence="1 2">TE7</strain>
    </source>
</reference>
<dbReference type="KEGG" id="pog:Pogu_1887"/>
<sequence length="265" mass="29870">MSALLSRLARKGEEEFFTRLLELEKREYGLRYIPANAVGYAVVCPRYGALYAEEREVAVFARALMDRVKYAVLLRIADAKVVDSLVAKAASGDSGAARRLLDVGRGLTTSELQRAFDDLKRDFEHYSKAARGPPPHGSAEEAYHFYKYAEVLPYVGYADVWEDMVIYSIAGVADDYVYVFKYAGGGLQYEIYKAMAAAEGDVAAKIWGRRRVKIHIQPRDAPPRLSWAEPKDPAPHYKALRRGDCRRGPLCRICPWRGDCECFTI</sequence>
<gene>
    <name evidence="1" type="ordered locus">Pogu_1887</name>
</gene>
<dbReference type="Proteomes" id="UP000009062">
    <property type="component" value="Chromosome"/>
</dbReference>
<organism evidence="1 2">
    <name type="scientific">Pyrobaculum oguniense (strain DSM 13380 / JCM 10595 / TE7)</name>
    <dbReference type="NCBI Taxonomy" id="698757"/>
    <lineage>
        <taxon>Archaea</taxon>
        <taxon>Thermoproteota</taxon>
        <taxon>Thermoprotei</taxon>
        <taxon>Thermoproteales</taxon>
        <taxon>Thermoproteaceae</taxon>
        <taxon>Pyrobaculum</taxon>
    </lineage>
</organism>
<dbReference type="AlphaFoldDB" id="H6QAZ1"/>